<protein>
    <submittedName>
        <fullName evidence="1">Uncharacterized protein</fullName>
    </submittedName>
</protein>
<sequence>MHVKCNNLKYRMTIKLNEEPNTMKVQASVLCLVDYETKQR</sequence>
<evidence type="ECO:0000313" key="2">
    <source>
        <dbReference type="Proteomes" id="UP000215914"/>
    </source>
</evidence>
<dbReference type="Proteomes" id="UP000215914">
    <property type="component" value="Unassembled WGS sequence"/>
</dbReference>
<comment type="caution">
    <text evidence="1">The sequence shown here is derived from an EMBL/GenBank/DDBJ whole genome shotgun (WGS) entry which is preliminary data.</text>
</comment>
<reference evidence="1" key="2">
    <citation type="submission" date="2020-06" db="EMBL/GenBank/DDBJ databases">
        <title>Helianthus annuus Genome sequencing and assembly Release 2.</title>
        <authorList>
            <person name="Gouzy J."/>
            <person name="Langlade N."/>
            <person name="Munos S."/>
        </authorList>
    </citation>
    <scope>NUCLEOTIDE SEQUENCE</scope>
    <source>
        <tissue evidence="1">Leaves</tissue>
    </source>
</reference>
<proteinExistence type="predicted"/>
<accession>A0A9K3DNY5</accession>
<reference evidence="1" key="1">
    <citation type="journal article" date="2017" name="Nature">
        <title>The sunflower genome provides insights into oil metabolism, flowering and Asterid evolution.</title>
        <authorList>
            <person name="Badouin H."/>
            <person name="Gouzy J."/>
            <person name="Grassa C.J."/>
            <person name="Murat F."/>
            <person name="Staton S.E."/>
            <person name="Cottret L."/>
            <person name="Lelandais-Briere C."/>
            <person name="Owens G.L."/>
            <person name="Carrere S."/>
            <person name="Mayjonade B."/>
            <person name="Legrand L."/>
            <person name="Gill N."/>
            <person name="Kane N.C."/>
            <person name="Bowers J.E."/>
            <person name="Hubner S."/>
            <person name="Bellec A."/>
            <person name="Berard A."/>
            <person name="Berges H."/>
            <person name="Blanchet N."/>
            <person name="Boniface M.C."/>
            <person name="Brunel D."/>
            <person name="Catrice O."/>
            <person name="Chaidir N."/>
            <person name="Claudel C."/>
            <person name="Donnadieu C."/>
            <person name="Faraut T."/>
            <person name="Fievet G."/>
            <person name="Helmstetter N."/>
            <person name="King M."/>
            <person name="Knapp S.J."/>
            <person name="Lai Z."/>
            <person name="Le Paslier M.C."/>
            <person name="Lippi Y."/>
            <person name="Lorenzon L."/>
            <person name="Mandel J.R."/>
            <person name="Marage G."/>
            <person name="Marchand G."/>
            <person name="Marquand E."/>
            <person name="Bret-Mestries E."/>
            <person name="Morien E."/>
            <person name="Nambeesan S."/>
            <person name="Nguyen T."/>
            <person name="Pegot-Espagnet P."/>
            <person name="Pouilly N."/>
            <person name="Raftis F."/>
            <person name="Sallet E."/>
            <person name="Schiex T."/>
            <person name="Thomas J."/>
            <person name="Vandecasteele C."/>
            <person name="Vares D."/>
            <person name="Vear F."/>
            <person name="Vautrin S."/>
            <person name="Crespi M."/>
            <person name="Mangin B."/>
            <person name="Burke J.M."/>
            <person name="Salse J."/>
            <person name="Munos S."/>
            <person name="Vincourt P."/>
            <person name="Rieseberg L.H."/>
            <person name="Langlade N.B."/>
        </authorList>
    </citation>
    <scope>NUCLEOTIDE SEQUENCE</scope>
    <source>
        <tissue evidence="1">Leaves</tissue>
    </source>
</reference>
<evidence type="ECO:0000313" key="1">
    <source>
        <dbReference type="EMBL" id="KAF5758866.1"/>
    </source>
</evidence>
<organism evidence="1 2">
    <name type="scientific">Helianthus annuus</name>
    <name type="common">Common sunflower</name>
    <dbReference type="NCBI Taxonomy" id="4232"/>
    <lineage>
        <taxon>Eukaryota</taxon>
        <taxon>Viridiplantae</taxon>
        <taxon>Streptophyta</taxon>
        <taxon>Embryophyta</taxon>
        <taxon>Tracheophyta</taxon>
        <taxon>Spermatophyta</taxon>
        <taxon>Magnoliopsida</taxon>
        <taxon>eudicotyledons</taxon>
        <taxon>Gunneridae</taxon>
        <taxon>Pentapetalae</taxon>
        <taxon>asterids</taxon>
        <taxon>campanulids</taxon>
        <taxon>Asterales</taxon>
        <taxon>Asteraceae</taxon>
        <taxon>Asteroideae</taxon>
        <taxon>Heliantheae alliance</taxon>
        <taxon>Heliantheae</taxon>
        <taxon>Helianthus</taxon>
    </lineage>
</organism>
<dbReference type="EMBL" id="MNCJ02000331">
    <property type="protein sequence ID" value="KAF5758866.1"/>
    <property type="molecule type" value="Genomic_DNA"/>
</dbReference>
<name>A0A9K3DNY5_HELAN</name>
<dbReference type="Gramene" id="mRNA:HanXRQr2_Chr16g0734351">
    <property type="protein sequence ID" value="mRNA:HanXRQr2_Chr16g0734351"/>
    <property type="gene ID" value="HanXRQr2_Chr16g0734351"/>
</dbReference>
<keyword evidence="2" id="KW-1185">Reference proteome</keyword>
<dbReference type="AlphaFoldDB" id="A0A9K3DNY5"/>
<gene>
    <name evidence="1" type="ORF">HanXRQr2_Chr16g0734351</name>
</gene>